<dbReference type="OrthoDB" id="10258825at2759"/>
<dbReference type="GO" id="GO:0005730">
    <property type="term" value="C:nucleolus"/>
    <property type="evidence" value="ECO:0007669"/>
    <property type="project" value="UniProtKB-SubCell"/>
</dbReference>
<evidence type="ECO:0000256" key="5">
    <source>
        <dbReference type="ARBA" id="ARBA00022679"/>
    </source>
</evidence>
<protein>
    <recommendedName>
        <fullName evidence="8">Ribosomal RNA-processing protein 8</fullName>
        <ecNumber evidence="8">2.1.1.-</ecNumber>
    </recommendedName>
</protein>
<reference evidence="10" key="1">
    <citation type="journal article" date="2021" name="Sci. Rep.">
        <title>Diploid genomic architecture of Nitzschia inconspicua, an elite biomass production diatom.</title>
        <authorList>
            <person name="Oliver A."/>
            <person name="Podell S."/>
            <person name="Pinowska A."/>
            <person name="Traller J.C."/>
            <person name="Smith S.R."/>
            <person name="McClure R."/>
            <person name="Beliaev A."/>
            <person name="Bohutskyi P."/>
            <person name="Hill E.A."/>
            <person name="Rabines A."/>
            <person name="Zheng H."/>
            <person name="Allen L.Z."/>
            <person name="Kuo A."/>
            <person name="Grigoriev I.V."/>
            <person name="Allen A.E."/>
            <person name="Hazlebeck D."/>
            <person name="Allen E.E."/>
        </authorList>
    </citation>
    <scope>NUCLEOTIDE SEQUENCE</scope>
    <source>
        <strain evidence="10">Hildebrandi</strain>
    </source>
</reference>
<accession>A0A9K3Q0A8</accession>
<name>A0A9K3Q0A8_9STRA</name>
<sequence>MAKEKDAGSSKKLAKRKSIDEKEPSQNLPTKKRRRKSSEQKITGKSNKDVVAKATDSTVPTKSISDEKWSKSKKKRIRKILAKQKLQGTGENPSMKLQSKEPLPSPTDNQVPTSIDDNNKKSSIQDAFKARLAGSRFRMINEELYTTTSQESYQRFSQHPELFEQYHQGFRHQVESWPENPVDVLVRSLTKTYSNNFDPKKSRIVVADFGCGDAQLAKDLLQVKGKNGDACPFQVHSFDLVAPNELVTACDMANVPLSNESVDVCIFCLSLMGTNLADFVREAHRVLKRTGRVHIAEVRSRIEYSHSNKTGTKDKKKQCKPSPSERKNKSSSNDKGNTDSKMEGTLDEFLMVLDKLGFECVKKDRSNTMFVMLELKKNGKKPDKTLEFSAKPCIYKRR</sequence>
<evidence type="ECO:0000256" key="6">
    <source>
        <dbReference type="ARBA" id="ARBA00022691"/>
    </source>
</evidence>
<evidence type="ECO:0000256" key="8">
    <source>
        <dbReference type="RuleBase" id="RU365074"/>
    </source>
</evidence>
<dbReference type="GO" id="GO:0032259">
    <property type="term" value="P:methylation"/>
    <property type="evidence" value="ECO:0007669"/>
    <property type="project" value="UniProtKB-KW"/>
</dbReference>
<keyword evidence="5 8" id="KW-0808">Transferase</keyword>
<feature type="compositionally biased region" description="Polar residues" evidence="9">
    <location>
        <begin position="106"/>
        <end position="120"/>
    </location>
</feature>
<evidence type="ECO:0000256" key="7">
    <source>
        <dbReference type="ARBA" id="ARBA00023242"/>
    </source>
</evidence>
<dbReference type="CDD" id="cd02440">
    <property type="entry name" value="AdoMet_MTases"/>
    <property type="match status" value="1"/>
</dbReference>
<comment type="subcellular location">
    <subcellularLocation>
        <location evidence="1 8">Nucleus</location>
        <location evidence="1 8">Nucleolus</location>
    </subcellularLocation>
</comment>
<comment type="caution">
    <text evidence="10">The sequence shown here is derived from an EMBL/GenBank/DDBJ whole genome shotgun (WGS) entry which is preliminary data.</text>
</comment>
<gene>
    <name evidence="10" type="ORF">IV203_028936</name>
</gene>
<keyword evidence="7 8" id="KW-0539">Nucleus</keyword>
<dbReference type="EMBL" id="JAGRRH010000007">
    <property type="protein sequence ID" value="KAG7366266.1"/>
    <property type="molecule type" value="Genomic_DNA"/>
</dbReference>
<dbReference type="PANTHER" id="PTHR12787">
    <property type="entry name" value="RIBOSOMAL RNA-PROCESSING PROTEIN 8"/>
    <property type="match status" value="1"/>
</dbReference>
<dbReference type="AlphaFoldDB" id="A0A9K3Q0A8"/>
<reference evidence="10" key="2">
    <citation type="submission" date="2021-04" db="EMBL/GenBank/DDBJ databases">
        <authorList>
            <person name="Podell S."/>
        </authorList>
    </citation>
    <scope>NUCLEOTIDE SEQUENCE</scope>
    <source>
        <strain evidence="10">Hildebrandi</strain>
    </source>
</reference>
<dbReference type="EC" id="2.1.1.-" evidence="8"/>
<dbReference type="GO" id="GO:0008168">
    <property type="term" value="F:methyltransferase activity"/>
    <property type="evidence" value="ECO:0007669"/>
    <property type="project" value="UniProtKB-KW"/>
</dbReference>
<keyword evidence="4 8" id="KW-0489">Methyltransferase</keyword>
<proteinExistence type="inferred from homology"/>
<keyword evidence="3 8" id="KW-0698">rRNA processing</keyword>
<dbReference type="Proteomes" id="UP000693970">
    <property type="component" value="Unassembled WGS sequence"/>
</dbReference>
<evidence type="ECO:0000256" key="1">
    <source>
        <dbReference type="ARBA" id="ARBA00004604"/>
    </source>
</evidence>
<feature type="region of interest" description="Disordered" evidence="9">
    <location>
        <begin position="1"/>
        <end position="120"/>
    </location>
</feature>
<comment type="function">
    <text evidence="8">Probable methyltransferase required to silence rDNA.</text>
</comment>
<evidence type="ECO:0000313" key="10">
    <source>
        <dbReference type="EMBL" id="KAG7366266.1"/>
    </source>
</evidence>
<feature type="region of interest" description="Disordered" evidence="9">
    <location>
        <begin position="304"/>
        <end position="341"/>
    </location>
</feature>
<feature type="compositionally biased region" description="Polar residues" evidence="9">
    <location>
        <begin position="86"/>
        <end position="97"/>
    </location>
</feature>
<dbReference type="InterPro" id="IPR007823">
    <property type="entry name" value="RRP8"/>
</dbReference>
<comment type="similarity">
    <text evidence="2 8">Belongs to the methyltransferase superfamily. RRP8 family.</text>
</comment>
<evidence type="ECO:0000256" key="3">
    <source>
        <dbReference type="ARBA" id="ARBA00022552"/>
    </source>
</evidence>
<evidence type="ECO:0000256" key="9">
    <source>
        <dbReference type="SAM" id="MobiDB-lite"/>
    </source>
</evidence>
<evidence type="ECO:0000313" key="11">
    <source>
        <dbReference type="Proteomes" id="UP000693970"/>
    </source>
</evidence>
<feature type="compositionally biased region" description="Basic residues" evidence="9">
    <location>
        <begin position="71"/>
        <end position="82"/>
    </location>
</feature>
<dbReference type="FunFam" id="1.10.10.2150:FF:000001">
    <property type="entry name" value="Ribosomal RNA-processing protein 8"/>
    <property type="match status" value="1"/>
</dbReference>
<keyword evidence="11" id="KW-1185">Reference proteome</keyword>
<keyword evidence="6 8" id="KW-0949">S-adenosyl-L-methionine</keyword>
<evidence type="ECO:0000256" key="2">
    <source>
        <dbReference type="ARBA" id="ARBA00006301"/>
    </source>
</evidence>
<organism evidence="10 11">
    <name type="scientific">Nitzschia inconspicua</name>
    <dbReference type="NCBI Taxonomy" id="303405"/>
    <lineage>
        <taxon>Eukaryota</taxon>
        <taxon>Sar</taxon>
        <taxon>Stramenopiles</taxon>
        <taxon>Ochrophyta</taxon>
        <taxon>Bacillariophyta</taxon>
        <taxon>Bacillariophyceae</taxon>
        <taxon>Bacillariophycidae</taxon>
        <taxon>Bacillariales</taxon>
        <taxon>Bacillariaceae</taxon>
        <taxon>Nitzschia</taxon>
    </lineage>
</organism>
<evidence type="ECO:0000256" key="4">
    <source>
        <dbReference type="ARBA" id="ARBA00022603"/>
    </source>
</evidence>
<dbReference type="PANTHER" id="PTHR12787:SF0">
    <property type="entry name" value="RIBOSOMAL RNA-PROCESSING PROTEIN 8"/>
    <property type="match status" value="1"/>
</dbReference>
<dbReference type="Pfam" id="PF05148">
    <property type="entry name" value="Methyltransf_8"/>
    <property type="match status" value="2"/>
</dbReference>
<dbReference type="GO" id="GO:0006364">
    <property type="term" value="P:rRNA processing"/>
    <property type="evidence" value="ECO:0007669"/>
    <property type="project" value="UniProtKB-UniRule"/>
</dbReference>